<keyword evidence="1" id="KW-0677">Repeat</keyword>
<proteinExistence type="predicted"/>
<organism evidence="5">
    <name type="scientific">Chrysotila carterae</name>
    <name type="common">Marine alga</name>
    <name type="synonym">Syracosphaera carterae</name>
    <dbReference type="NCBI Taxonomy" id="13221"/>
    <lineage>
        <taxon>Eukaryota</taxon>
        <taxon>Haptista</taxon>
        <taxon>Haptophyta</taxon>
        <taxon>Prymnesiophyceae</taxon>
        <taxon>Isochrysidales</taxon>
        <taxon>Isochrysidaceae</taxon>
        <taxon>Chrysotila</taxon>
    </lineage>
</organism>
<dbReference type="InterPro" id="IPR036770">
    <property type="entry name" value="Ankyrin_rpt-contain_sf"/>
</dbReference>
<dbReference type="InterPro" id="IPR002110">
    <property type="entry name" value="Ankyrin_rpt"/>
</dbReference>
<evidence type="ECO:0000256" key="4">
    <source>
        <dbReference type="SAM" id="Phobius"/>
    </source>
</evidence>
<feature type="repeat" description="ANK" evidence="3">
    <location>
        <begin position="126"/>
        <end position="158"/>
    </location>
</feature>
<dbReference type="EMBL" id="HBIZ01028971">
    <property type="protein sequence ID" value="CAE0765816.1"/>
    <property type="molecule type" value="Transcribed_RNA"/>
</dbReference>
<reference evidence="5" key="1">
    <citation type="submission" date="2021-01" db="EMBL/GenBank/DDBJ databases">
        <authorList>
            <person name="Corre E."/>
            <person name="Pelletier E."/>
            <person name="Niang G."/>
            <person name="Scheremetjew M."/>
            <person name="Finn R."/>
            <person name="Kale V."/>
            <person name="Holt S."/>
            <person name="Cochrane G."/>
            <person name="Meng A."/>
            <person name="Brown T."/>
            <person name="Cohen L."/>
        </authorList>
    </citation>
    <scope>NUCLEOTIDE SEQUENCE</scope>
    <source>
        <strain evidence="5">CCMP645</strain>
    </source>
</reference>
<keyword evidence="4" id="KW-0812">Transmembrane</keyword>
<keyword evidence="4" id="KW-0472">Membrane</keyword>
<keyword evidence="4" id="KW-1133">Transmembrane helix</keyword>
<sequence>MAPPRNESSEGEPCATRHTCRAKAALLLTPIKPLIQSFCRCLPPEFHAGPGLHSAIVRDDVAALLATIQAKPNPCLASMGLQPDVNELLDGTTGRPLHLAARNASAEVVRTLVQSGLCNCNALDVHGRTALHLAAVRGAPDVMFELLSDPAGLTYVDEPDGEGRSALQLAVHAGNWECAKLLVSRGASVGALTLPFKPSASPAKTSTATAATAATAAASGAVAKMAVAGEEAAEAATEGLEAATAAKMAAEEAATVATKEAASVTARAAVQRARDEQAMVIRAEATSAVAAASALCLAAAAATMAAGAFVAESW</sequence>
<name>A0A7S4BH63_CHRCT</name>
<feature type="transmembrane region" description="Helical" evidence="4">
    <location>
        <begin position="288"/>
        <end position="311"/>
    </location>
</feature>
<protein>
    <submittedName>
        <fullName evidence="5">Uncharacterized protein</fullName>
    </submittedName>
</protein>
<dbReference type="Pfam" id="PF12796">
    <property type="entry name" value="Ank_2"/>
    <property type="match status" value="1"/>
</dbReference>
<feature type="repeat" description="ANK" evidence="3">
    <location>
        <begin position="92"/>
        <end position="116"/>
    </location>
</feature>
<keyword evidence="2 3" id="KW-0040">ANK repeat</keyword>
<gene>
    <name evidence="5" type="ORF">PCAR00345_LOCUS18428</name>
</gene>
<accession>A0A7S4BH63</accession>
<dbReference type="PANTHER" id="PTHR24198:SF165">
    <property type="entry name" value="ANKYRIN REPEAT-CONTAINING PROTEIN-RELATED"/>
    <property type="match status" value="1"/>
</dbReference>
<dbReference type="SUPFAM" id="SSF48403">
    <property type="entry name" value="Ankyrin repeat"/>
    <property type="match status" value="1"/>
</dbReference>
<evidence type="ECO:0000256" key="3">
    <source>
        <dbReference type="PROSITE-ProRule" id="PRU00023"/>
    </source>
</evidence>
<dbReference type="SMART" id="SM00248">
    <property type="entry name" value="ANK"/>
    <property type="match status" value="3"/>
</dbReference>
<evidence type="ECO:0000256" key="1">
    <source>
        <dbReference type="ARBA" id="ARBA00022737"/>
    </source>
</evidence>
<dbReference type="PANTHER" id="PTHR24198">
    <property type="entry name" value="ANKYRIN REPEAT AND PROTEIN KINASE DOMAIN-CONTAINING PROTEIN"/>
    <property type="match status" value="1"/>
</dbReference>
<dbReference type="PRINTS" id="PR01415">
    <property type="entry name" value="ANKYRIN"/>
</dbReference>
<dbReference type="AlphaFoldDB" id="A0A7S4BH63"/>
<dbReference type="PROSITE" id="PS50297">
    <property type="entry name" value="ANK_REP_REGION"/>
    <property type="match status" value="3"/>
</dbReference>
<dbReference type="Pfam" id="PF00023">
    <property type="entry name" value="Ank"/>
    <property type="match status" value="1"/>
</dbReference>
<feature type="repeat" description="ANK" evidence="3">
    <location>
        <begin position="162"/>
        <end position="194"/>
    </location>
</feature>
<dbReference type="PROSITE" id="PS50088">
    <property type="entry name" value="ANK_REPEAT"/>
    <property type="match status" value="3"/>
</dbReference>
<evidence type="ECO:0000313" key="5">
    <source>
        <dbReference type="EMBL" id="CAE0765816.1"/>
    </source>
</evidence>
<dbReference type="Gene3D" id="1.25.40.20">
    <property type="entry name" value="Ankyrin repeat-containing domain"/>
    <property type="match status" value="1"/>
</dbReference>
<evidence type="ECO:0000256" key="2">
    <source>
        <dbReference type="ARBA" id="ARBA00023043"/>
    </source>
</evidence>